<evidence type="ECO:0000313" key="2">
    <source>
        <dbReference type="EMBL" id="PKI77225.1"/>
    </source>
</evidence>
<reference evidence="2 3" key="1">
    <citation type="submission" date="2017-11" db="EMBL/GenBank/DDBJ databases">
        <title>De-novo sequencing of pomegranate (Punica granatum L.) genome.</title>
        <authorList>
            <person name="Akparov Z."/>
            <person name="Amiraslanov A."/>
            <person name="Hajiyeva S."/>
            <person name="Abbasov M."/>
            <person name="Kaur K."/>
            <person name="Hamwieh A."/>
            <person name="Solovyev V."/>
            <person name="Salamov A."/>
            <person name="Braich B."/>
            <person name="Kosarev P."/>
            <person name="Mahmoud A."/>
            <person name="Hajiyev E."/>
            <person name="Babayeva S."/>
            <person name="Izzatullayeva V."/>
            <person name="Mammadov A."/>
            <person name="Mammadov A."/>
            <person name="Sharifova S."/>
            <person name="Ojaghi J."/>
            <person name="Eynullazada K."/>
            <person name="Bayramov B."/>
            <person name="Abdulazimova A."/>
            <person name="Shahmuradov I."/>
        </authorList>
    </citation>
    <scope>NUCLEOTIDE SEQUENCE [LARGE SCALE GENOMIC DNA]</scope>
    <source>
        <strain evidence="3">cv. AG2017</strain>
        <tissue evidence="2">Leaf</tissue>
    </source>
</reference>
<accession>A0A2I0L956</accession>
<name>A0A2I0L956_PUNGR</name>
<sequence>MHVRVCTDVGRAGKHAGACAGARLCTRTRGSVRLRSASWLLALKKKKKLLEQRVTHLGHPVGPVSTPFWPTGFPCEDPRPKPGALLITRQPEANRRARGHEQ</sequence>
<gene>
    <name evidence="2" type="ORF">CRG98_002381</name>
</gene>
<feature type="compositionally biased region" description="Basic and acidic residues" evidence="1">
    <location>
        <begin position="92"/>
        <end position="102"/>
    </location>
</feature>
<keyword evidence="3" id="KW-1185">Reference proteome</keyword>
<organism evidence="2 3">
    <name type="scientific">Punica granatum</name>
    <name type="common">Pomegranate</name>
    <dbReference type="NCBI Taxonomy" id="22663"/>
    <lineage>
        <taxon>Eukaryota</taxon>
        <taxon>Viridiplantae</taxon>
        <taxon>Streptophyta</taxon>
        <taxon>Embryophyta</taxon>
        <taxon>Tracheophyta</taxon>
        <taxon>Spermatophyta</taxon>
        <taxon>Magnoliopsida</taxon>
        <taxon>eudicotyledons</taxon>
        <taxon>Gunneridae</taxon>
        <taxon>Pentapetalae</taxon>
        <taxon>rosids</taxon>
        <taxon>malvids</taxon>
        <taxon>Myrtales</taxon>
        <taxon>Lythraceae</taxon>
        <taxon>Punica</taxon>
    </lineage>
</organism>
<comment type="caution">
    <text evidence="2">The sequence shown here is derived from an EMBL/GenBank/DDBJ whole genome shotgun (WGS) entry which is preliminary data.</text>
</comment>
<proteinExistence type="predicted"/>
<dbReference type="Proteomes" id="UP000233551">
    <property type="component" value="Unassembled WGS sequence"/>
</dbReference>
<evidence type="ECO:0000313" key="3">
    <source>
        <dbReference type="Proteomes" id="UP000233551"/>
    </source>
</evidence>
<dbReference type="AlphaFoldDB" id="A0A2I0L956"/>
<protein>
    <submittedName>
        <fullName evidence="2">Uncharacterized protein</fullName>
    </submittedName>
</protein>
<feature type="region of interest" description="Disordered" evidence="1">
    <location>
        <begin position="80"/>
        <end position="102"/>
    </location>
</feature>
<evidence type="ECO:0000256" key="1">
    <source>
        <dbReference type="SAM" id="MobiDB-lite"/>
    </source>
</evidence>
<dbReference type="EMBL" id="PGOL01000100">
    <property type="protein sequence ID" value="PKI77225.1"/>
    <property type="molecule type" value="Genomic_DNA"/>
</dbReference>